<accession>A0A2T7P5X7</accession>
<evidence type="ECO:0000256" key="2">
    <source>
        <dbReference type="SAM" id="SignalP"/>
    </source>
</evidence>
<evidence type="ECO:0008006" key="5">
    <source>
        <dbReference type="Google" id="ProtNLM"/>
    </source>
</evidence>
<evidence type="ECO:0000256" key="1">
    <source>
        <dbReference type="SAM" id="MobiDB-lite"/>
    </source>
</evidence>
<feature type="compositionally biased region" description="Low complexity" evidence="1">
    <location>
        <begin position="188"/>
        <end position="222"/>
    </location>
</feature>
<gene>
    <name evidence="3" type="ORF">C0Q70_11401</name>
</gene>
<proteinExistence type="predicted"/>
<keyword evidence="2" id="KW-0732">Signal</keyword>
<comment type="caution">
    <text evidence="3">The sequence shown here is derived from an EMBL/GenBank/DDBJ whole genome shotgun (WGS) entry which is preliminary data.</text>
</comment>
<evidence type="ECO:0000313" key="3">
    <source>
        <dbReference type="EMBL" id="PVD28806.1"/>
    </source>
</evidence>
<evidence type="ECO:0000313" key="4">
    <source>
        <dbReference type="Proteomes" id="UP000245119"/>
    </source>
</evidence>
<feature type="signal peptide" evidence="2">
    <location>
        <begin position="1"/>
        <end position="18"/>
    </location>
</feature>
<organism evidence="3 4">
    <name type="scientific">Pomacea canaliculata</name>
    <name type="common">Golden apple snail</name>
    <dbReference type="NCBI Taxonomy" id="400727"/>
    <lineage>
        <taxon>Eukaryota</taxon>
        <taxon>Metazoa</taxon>
        <taxon>Spiralia</taxon>
        <taxon>Lophotrochozoa</taxon>
        <taxon>Mollusca</taxon>
        <taxon>Gastropoda</taxon>
        <taxon>Caenogastropoda</taxon>
        <taxon>Architaenioglossa</taxon>
        <taxon>Ampullarioidea</taxon>
        <taxon>Ampullariidae</taxon>
        <taxon>Pomacea</taxon>
    </lineage>
</organism>
<name>A0A2T7P5X7_POMCA</name>
<protein>
    <recommendedName>
        <fullName evidence="5">EGF-like domain-containing protein</fullName>
    </recommendedName>
</protein>
<sequence length="284" mass="30462">MEWRVLVLLLLCSQPLVSHCGMHSDVARMKAVVVDVVSSLDVLLATSCRSLTTCAATCLRDHRSVAFTVTRDTVSRGQRLCRCHSASIQEGLTDSIPGPHARLYEFVQRVEPGDGDSQASQTGQGDTSTQRSQTGQSVESTENNHAGQSDITTQSSQVRISDEITPSNEDRKVDESTQGGQRSPAYAAPTTINTLTSLTPSTTQTASTSPTTASVSSSTSITSLTATASSPTGEWLYKTCTNDSWCHGQYDLNTLCVNNFCVCKPGFYYSTGGNTCVSSKYNPF</sequence>
<reference evidence="3 4" key="1">
    <citation type="submission" date="2018-04" db="EMBL/GenBank/DDBJ databases">
        <title>The genome of golden apple snail Pomacea canaliculata provides insight into stress tolerance and invasive adaptation.</title>
        <authorList>
            <person name="Liu C."/>
            <person name="Liu B."/>
            <person name="Ren Y."/>
            <person name="Zhang Y."/>
            <person name="Wang H."/>
            <person name="Li S."/>
            <person name="Jiang F."/>
            <person name="Yin L."/>
            <person name="Zhang G."/>
            <person name="Qian W."/>
            <person name="Fan W."/>
        </authorList>
    </citation>
    <scope>NUCLEOTIDE SEQUENCE [LARGE SCALE GENOMIC DNA]</scope>
    <source>
        <strain evidence="3">SZHN2017</strain>
        <tissue evidence="3">Muscle</tissue>
    </source>
</reference>
<keyword evidence="4" id="KW-1185">Reference proteome</keyword>
<dbReference type="EMBL" id="PZQS01000006">
    <property type="protein sequence ID" value="PVD28806.1"/>
    <property type="molecule type" value="Genomic_DNA"/>
</dbReference>
<dbReference type="Proteomes" id="UP000245119">
    <property type="component" value="Linkage Group LG6"/>
</dbReference>
<feature type="compositionally biased region" description="Polar residues" evidence="1">
    <location>
        <begin position="117"/>
        <end position="167"/>
    </location>
</feature>
<feature type="chain" id="PRO_5015533297" description="EGF-like domain-containing protein" evidence="2">
    <location>
        <begin position="19"/>
        <end position="284"/>
    </location>
</feature>
<feature type="region of interest" description="Disordered" evidence="1">
    <location>
        <begin position="112"/>
        <end position="222"/>
    </location>
</feature>
<dbReference type="AlphaFoldDB" id="A0A2T7P5X7"/>